<dbReference type="GO" id="GO:0006203">
    <property type="term" value="P:dGTP catabolic process"/>
    <property type="evidence" value="ECO:0007669"/>
    <property type="project" value="TreeGrafter"/>
</dbReference>
<feature type="region of interest" description="Disordered" evidence="3">
    <location>
        <begin position="1"/>
        <end position="37"/>
    </location>
</feature>
<dbReference type="CDD" id="cd00077">
    <property type="entry name" value="HDc"/>
    <property type="match status" value="1"/>
</dbReference>
<dbReference type="SMART" id="SM00471">
    <property type="entry name" value="HDc"/>
    <property type="match status" value="1"/>
</dbReference>
<dbReference type="Gene3D" id="1.10.3210.10">
    <property type="entry name" value="Hypothetical protein af1432"/>
    <property type="match status" value="1"/>
</dbReference>
<dbReference type="InterPro" id="IPR006674">
    <property type="entry name" value="HD_domain"/>
</dbReference>
<evidence type="ECO:0000313" key="5">
    <source>
        <dbReference type="EMBL" id="TMJ08695.1"/>
    </source>
</evidence>
<sequence length="358" mass="40011">MPTPREITEEREREWLSPRAALASASKGRETAEPQDDLRTCFQRDRDRIIHSKAFRRLKHKTQVFLAPEGDHYRTRLTHTLEVMQVARTVARALRLNEDLTEAVALAHDLGHPPFGHAGEDALNEMMRPVGGFRHYEQSLRVVHLLEIRTPAGGTPVRGLNLTWEVRDGIGSHSKGLAELPPAADDRPDGTLPATFEGQVVRLADRIAYVHHDTDDAIRAGLITEQDVPVPVREVLGAAHGGWLGRLVRDLVASSGDQRIIRPSEDVRLALNALVDFLTERVYRGPSAVVEVAKAKRLVAALYDYYLGHPDEVSPEYQDLMARGEPVRRVIGDFLAGMTDRYAIRLAESLFIPHAWSP</sequence>
<dbReference type="InterPro" id="IPR006261">
    <property type="entry name" value="dGTPase"/>
</dbReference>
<evidence type="ECO:0000256" key="1">
    <source>
        <dbReference type="ARBA" id="ARBA00022801"/>
    </source>
</evidence>
<dbReference type="InterPro" id="IPR050135">
    <property type="entry name" value="dGTPase-like"/>
</dbReference>
<dbReference type="AlphaFoldDB" id="A0A537LL08"/>
<comment type="similarity">
    <text evidence="2">Belongs to the dGTPase family. Type 2 subfamily.</text>
</comment>
<dbReference type="InterPro" id="IPR026875">
    <property type="entry name" value="PHydrolase_assoc_dom"/>
</dbReference>
<feature type="compositionally biased region" description="Basic and acidic residues" evidence="3">
    <location>
        <begin position="1"/>
        <end position="16"/>
    </location>
</feature>
<organism evidence="5 6">
    <name type="scientific">Candidatus Segetimicrobium genomatis</name>
    <dbReference type="NCBI Taxonomy" id="2569760"/>
    <lineage>
        <taxon>Bacteria</taxon>
        <taxon>Bacillati</taxon>
        <taxon>Candidatus Sysuimicrobiota</taxon>
        <taxon>Candidatus Sysuimicrobiia</taxon>
        <taxon>Candidatus Sysuimicrobiales</taxon>
        <taxon>Candidatus Segetimicrobiaceae</taxon>
        <taxon>Candidatus Segetimicrobium</taxon>
    </lineage>
</organism>
<dbReference type="InterPro" id="IPR023023">
    <property type="entry name" value="dNTPase_2"/>
</dbReference>
<dbReference type="NCBIfam" id="TIGR01353">
    <property type="entry name" value="dGTP_triPase"/>
    <property type="match status" value="1"/>
</dbReference>
<proteinExistence type="inferred from homology"/>
<protein>
    <recommendedName>
        <fullName evidence="2">Deoxyguanosinetriphosphate triphosphohydrolase-like protein</fullName>
    </recommendedName>
</protein>
<evidence type="ECO:0000256" key="3">
    <source>
        <dbReference type="SAM" id="MobiDB-lite"/>
    </source>
</evidence>
<accession>A0A537LL08</accession>
<evidence type="ECO:0000313" key="6">
    <source>
        <dbReference type="Proteomes" id="UP000315217"/>
    </source>
</evidence>
<feature type="compositionally biased region" description="Basic and acidic residues" evidence="3">
    <location>
        <begin position="27"/>
        <end position="37"/>
    </location>
</feature>
<dbReference type="GO" id="GO:0008832">
    <property type="term" value="F:dGTPase activity"/>
    <property type="evidence" value="ECO:0007669"/>
    <property type="project" value="TreeGrafter"/>
</dbReference>
<gene>
    <name evidence="5" type="ORF">E6G98_11630</name>
</gene>
<comment type="caution">
    <text evidence="5">The sequence shown here is derived from an EMBL/GenBank/DDBJ whole genome shotgun (WGS) entry which is preliminary data.</text>
</comment>
<evidence type="ECO:0000259" key="4">
    <source>
        <dbReference type="PROSITE" id="PS51831"/>
    </source>
</evidence>
<dbReference type="SUPFAM" id="SSF109604">
    <property type="entry name" value="HD-domain/PDEase-like"/>
    <property type="match status" value="1"/>
</dbReference>
<reference evidence="5 6" key="1">
    <citation type="journal article" date="2019" name="Nat. Microbiol.">
        <title>Mediterranean grassland soil C-N compound turnover is dependent on rainfall and depth, and is mediated by genomically divergent microorganisms.</title>
        <authorList>
            <person name="Diamond S."/>
            <person name="Andeer P.F."/>
            <person name="Li Z."/>
            <person name="Crits-Christoph A."/>
            <person name="Burstein D."/>
            <person name="Anantharaman K."/>
            <person name="Lane K.R."/>
            <person name="Thomas B.C."/>
            <person name="Pan C."/>
            <person name="Northen T.R."/>
            <person name="Banfield J.F."/>
        </authorList>
    </citation>
    <scope>NUCLEOTIDE SEQUENCE [LARGE SCALE GENOMIC DNA]</scope>
    <source>
        <strain evidence="5">NP_1</strain>
    </source>
</reference>
<dbReference type="PANTHER" id="PTHR11373:SF43">
    <property type="entry name" value="DEOXYGUANOSINETRIPHOSPHATE TRIPHOSPHOHYDROLASE-LIKE PROTEIN"/>
    <property type="match status" value="1"/>
</dbReference>
<keyword evidence="1 2" id="KW-0378">Hydrolase</keyword>
<evidence type="ECO:0000256" key="2">
    <source>
        <dbReference type="HAMAP-Rule" id="MF_01212"/>
    </source>
</evidence>
<dbReference type="Pfam" id="PF01966">
    <property type="entry name" value="HD"/>
    <property type="match status" value="1"/>
</dbReference>
<dbReference type="Pfam" id="PF13286">
    <property type="entry name" value="HD_assoc"/>
    <property type="match status" value="1"/>
</dbReference>
<dbReference type="Proteomes" id="UP000315217">
    <property type="component" value="Unassembled WGS sequence"/>
</dbReference>
<dbReference type="PANTHER" id="PTHR11373">
    <property type="entry name" value="DEOXYNUCLEOSIDE TRIPHOSPHATE TRIPHOSPHOHYDROLASE"/>
    <property type="match status" value="1"/>
</dbReference>
<feature type="domain" description="HD" evidence="4">
    <location>
        <begin position="76"/>
        <end position="210"/>
    </location>
</feature>
<dbReference type="EMBL" id="VBAI01000183">
    <property type="protein sequence ID" value="TMJ08695.1"/>
    <property type="molecule type" value="Genomic_DNA"/>
</dbReference>
<dbReference type="PROSITE" id="PS51831">
    <property type="entry name" value="HD"/>
    <property type="match status" value="1"/>
</dbReference>
<dbReference type="HAMAP" id="MF_01212">
    <property type="entry name" value="dGTPase_type2"/>
    <property type="match status" value="1"/>
</dbReference>
<dbReference type="NCBIfam" id="NF002327">
    <property type="entry name" value="PRK01286.1-2"/>
    <property type="match status" value="1"/>
</dbReference>
<name>A0A537LL08_9BACT</name>
<dbReference type="InterPro" id="IPR003607">
    <property type="entry name" value="HD/PDEase_dom"/>
</dbReference>